<dbReference type="Pfam" id="PF00636">
    <property type="entry name" value="Ribonuclease_3"/>
    <property type="match status" value="1"/>
</dbReference>
<keyword evidence="6" id="KW-0378">Hydrolase</keyword>
<dbReference type="AlphaFoldDB" id="A0A1R3IQD5"/>
<dbReference type="InterPro" id="IPR014720">
    <property type="entry name" value="dsRBD_dom"/>
</dbReference>
<evidence type="ECO:0000256" key="6">
    <source>
        <dbReference type="ARBA" id="ARBA00022801"/>
    </source>
</evidence>
<dbReference type="GO" id="GO:0005737">
    <property type="term" value="C:cytoplasm"/>
    <property type="evidence" value="ECO:0007669"/>
    <property type="project" value="TreeGrafter"/>
</dbReference>
<feature type="domain" description="RNase III" evidence="9">
    <location>
        <begin position="293"/>
        <end position="433"/>
    </location>
</feature>
<evidence type="ECO:0000256" key="7">
    <source>
        <dbReference type="ARBA" id="ARBA00022842"/>
    </source>
</evidence>
<dbReference type="EMBL" id="AWUE01017805">
    <property type="protein sequence ID" value="OMO84793.1"/>
    <property type="molecule type" value="Genomic_DNA"/>
</dbReference>
<evidence type="ECO:0000256" key="1">
    <source>
        <dbReference type="ARBA" id="ARBA00001936"/>
    </source>
</evidence>
<sequence length="535" mass="60756">MVLFFPGFLGLSYEYKAVNLAKGEQFTPEFEKLNPLHVVPYLVDGDLVVSDSYAILMLEEKYLQRTFLPADPQQKAPNLQEAQHILSKHVELLWLMENMDTLKAAIRLRAGDALFGTIERHEGSHFQVNLHIMTARTGLSLLLAMCKLAIARALYQNSSILVLDEATSTLDSRSESLVRQAVELLMENHTVLVIAHRLETVLMADRVFHLQDGKLEELTQSTLLVARAERPVETFPGAQIAGVFRGLLNPRMTAMDGLDDVGRLDGKLKKLQVVNGDDEFESNSRVESIEPSLEEVEGILGYVFNNKSLLEEAFTHASLGESFSNERLEYVGDSVLNLIFTKEQFFKYPDLPPGALTRLRAANVDTEKLARVTVKHGLHRYLRHKKPLLEEQIRQFSEEIQRYPLHSNGLVDVPKALADLVESTIGAVYIDSNFSIDIVWKVFKDLLEPIINRETIKIHPVTQLYEVCQKRNLKVRFVDLWKENTCFDVFVDEQFVGRGTCSLKKEIAHNRAAKDALDNIWRILDQKDNAQISFT</sequence>
<protein>
    <recommendedName>
        <fullName evidence="13">RNase III domain-containing protein</fullName>
    </recommendedName>
</protein>
<evidence type="ECO:0000256" key="8">
    <source>
        <dbReference type="ARBA" id="ARBA00022884"/>
    </source>
</evidence>
<dbReference type="GO" id="GO:0004525">
    <property type="term" value="F:ribonuclease III activity"/>
    <property type="evidence" value="ECO:0007669"/>
    <property type="project" value="InterPro"/>
</dbReference>
<evidence type="ECO:0008006" key="13">
    <source>
        <dbReference type="Google" id="ProtNLM"/>
    </source>
</evidence>
<dbReference type="Pfam" id="PF00035">
    <property type="entry name" value="dsrm"/>
    <property type="match status" value="1"/>
</dbReference>
<dbReference type="SUPFAM" id="SSF69065">
    <property type="entry name" value="RNase III domain-like"/>
    <property type="match status" value="1"/>
</dbReference>
<reference evidence="12" key="1">
    <citation type="submission" date="2013-09" db="EMBL/GenBank/DDBJ databases">
        <title>Corchorus olitorius genome sequencing.</title>
        <authorList>
            <person name="Alam M."/>
            <person name="Haque M.S."/>
            <person name="Islam M.S."/>
            <person name="Emdad E.M."/>
            <person name="Islam M.M."/>
            <person name="Ahmed B."/>
            <person name="Halim A."/>
            <person name="Hossen Q.M.M."/>
            <person name="Hossain M.Z."/>
            <person name="Ahmed R."/>
            <person name="Khan M.M."/>
            <person name="Islam R."/>
            <person name="Rashid M.M."/>
            <person name="Khan S.A."/>
            <person name="Rahman M.S."/>
            <person name="Alam M."/>
            <person name="Yahiya A.S."/>
            <person name="Khan M.S."/>
            <person name="Azam M.S."/>
            <person name="Haque T."/>
            <person name="Lashkar M.Z.H."/>
            <person name="Akhand A.I."/>
            <person name="Morshed G."/>
            <person name="Roy S."/>
            <person name="Uddin K.S."/>
            <person name="Rabeya T."/>
            <person name="Hossain A.S."/>
            <person name="Chowdhury A."/>
            <person name="Snigdha A.R."/>
            <person name="Mortoza M.S."/>
            <person name="Matin S.A."/>
            <person name="Hoque S.M.E."/>
            <person name="Islam M.K."/>
            <person name="Roy D.K."/>
            <person name="Haider R."/>
            <person name="Moosa M.M."/>
            <person name="Elias S.M."/>
            <person name="Hasan A.M."/>
            <person name="Jahan S."/>
            <person name="Shafiuddin M."/>
            <person name="Mahmood N."/>
            <person name="Shommy N.S."/>
        </authorList>
    </citation>
    <scope>NUCLEOTIDE SEQUENCE [LARGE SCALE GENOMIC DNA]</scope>
    <source>
        <strain evidence="12">cv. O-4</strain>
    </source>
</reference>
<dbReference type="GO" id="GO:0003723">
    <property type="term" value="F:RNA binding"/>
    <property type="evidence" value="ECO:0007669"/>
    <property type="project" value="UniProtKB-KW"/>
</dbReference>
<evidence type="ECO:0000313" key="11">
    <source>
        <dbReference type="EMBL" id="OMO84793.1"/>
    </source>
</evidence>
<name>A0A1R3IQD5_9ROSI</name>
<dbReference type="Pfam" id="PF02798">
    <property type="entry name" value="GST_N"/>
    <property type="match status" value="1"/>
</dbReference>
<dbReference type="Gene3D" id="3.30.160.20">
    <property type="match status" value="1"/>
</dbReference>
<dbReference type="SUPFAM" id="SSF52833">
    <property type="entry name" value="Thioredoxin-like"/>
    <property type="match status" value="1"/>
</dbReference>
<dbReference type="CDD" id="cd00593">
    <property type="entry name" value="RIBOc"/>
    <property type="match status" value="1"/>
</dbReference>
<dbReference type="Gene3D" id="3.40.50.300">
    <property type="entry name" value="P-loop containing nucleotide triphosphate hydrolases"/>
    <property type="match status" value="1"/>
</dbReference>
<keyword evidence="12" id="KW-1185">Reference proteome</keyword>
<gene>
    <name evidence="11" type="ORF">COLO4_21840</name>
</gene>
<dbReference type="GO" id="GO:0005634">
    <property type="term" value="C:nucleus"/>
    <property type="evidence" value="ECO:0007669"/>
    <property type="project" value="TreeGrafter"/>
</dbReference>
<dbReference type="Gene3D" id="3.40.30.10">
    <property type="entry name" value="Glutaredoxin"/>
    <property type="match status" value="1"/>
</dbReference>
<keyword evidence="8" id="KW-0694">RNA-binding</keyword>
<evidence type="ECO:0000256" key="3">
    <source>
        <dbReference type="ARBA" id="ARBA00022722"/>
    </source>
</evidence>
<feature type="domain" description="GST N-terminal" evidence="10">
    <location>
        <begin position="1"/>
        <end position="66"/>
    </location>
</feature>
<keyword evidence="5" id="KW-0255">Endonuclease</keyword>
<proteinExistence type="predicted"/>
<dbReference type="PANTHER" id="PTHR14950:SF54">
    <property type="entry name" value="RNASE II-LIKE 1"/>
    <property type="match status" value="1"/>
</dbReference>
<evidence type="ECO:0000256" key="2">
    <source>
        <dbReference type="ARBA" id="ARBA00001946"/>
    </source>
</evidence>
<dbReference type="InterPro" id="IPR000999">
    <property type="entry name" value="RNase_III_dom"/>
</dbReference>
<evidence type="ECO:0000313" key="12">
    <source>
        <dbReference type="Proteomes" id="UP000187203"/>
    </source>
</evidence>
<dbReference type="SUPFAM" id="SSF54768">
    <property type="entry name" value="dsRNA-binding domain-like"/>
    <property type="match status" value="1"/>
</dbReference>
<dbReference type="Gene3D" id="1.10.1520.10">
    <property type="entry name" value="Ribonuclease III domain"/>
    <property type="match status" value="1"/>
</dbReference>
<dbReference type="InterPro" id="IPR036389">
    <property type="entry name" value="RNase_III_sf"/>
</dbReference>
<keyword evidence="4" id="KW-0479">Metal-binding</keyword>
<dbReference type="InterPro" id="IPR036249">
    <property type="entry name" value="Thioredoxin-like_sf"/>
</dbReference>
<dbReference type="STRING" id="93759.A0A1R3IQD5"/>
<evidence type="ECO:0000256" key="4">
    <source>
        <dbReference type="ARBA" id="ARBA00022723"/>
    </source>
</evidence>
<dbReference type="OrthoDB" id="416741at2759"/>
<dbReference type="PROSITE" id="PS50404">
    <property type="entry name" value="GST_NTER"/>
    <property type="match status" value="1"/>
</dbReference>
<comment type="caution">
    <text evidence="11">The sequence shown here is derived from an EMBL/GenBank/DDBJ whole genome shotgun (WGS) entry which is preliminary data.</text>
</comment>
<dbReference type="InterPro" id="IPR027417">
    <property type="entry name" value="P-loop_NTPase"/>
</dbReference>
<dbReference type="Proteomes" id="UP000187203">
    <property type="component" value="Unassembled WGS sequence"/>
</dbReference>
<dbReference type="InterPro" id="IPR004045">
    <property type="entry name" value="Glutathione_S-Trfase_N"/>
</dbReference>
<keyword evidence="3" id="KW-0540">Nuclease</keyword>
<organism evidence="11 12">
    <name type="scientific">Corchorus olitorius</name>
    <dbReference type="NCBI Taxonomy" id="93759"/>
    <lineage>
        <taxon>Eukaryota</taxon>
        <taxon>Viridiplantae</taxon>
        <taxon>Streptophyta</taxon>
        <taxon>Embryophyta</taxon>
        <taxon>Tracheophyta</taxon>
        <taxon>Spermatophyta</taxon>
        <taxon>Magnoliopsida</taxon>
        <taxon>eudicotyledons</taxon>
        <taxon>Gunneridae</taxon>
        <taxon>Pentapetalae</taxon>
        <taxon>rosids</taxon>
        <taxon>malvids</taxon>
        <taxon>Malvales</taxon>
        <taxon>Malvaceae</taxon>
        <taxon>Grewioideae</taxon>
        <taxon>Apeibeae</taxon>
        <taxon>Corchorus</taxon>
    </lineage>
</organism>
<dbReference type="PROSITE" id="PS00517">
    <property type="entry name" value="RNASE_3_1"/>
    <property type="match status" value="1"/>
</dbReference>
<dbReference type="GO" id="GO:0046872">
    <property type="term" value="F:metal ion binding"/>
    <property type="evidence" value="ECO:0007669"/>
    <property type="project" value="UniProtKB-KW"/>
</dbReference>
<evidence type="ECO:0000259" key="10">
    <source>
        <dbReference type="PROSITE" id="PS50404"/>
    </source>
</evidence>
<comment type="cofactor">
    <cofactor evidence="2">
        <name>Mg(2+)</name>
        <dbReference type="ChEBI" id="CHEBI:18420"/>
    </cofactor>
</comment>
<dbReference type="PROSITE" id="PS50142">
    <property type="entry name" value="RNASE_3_2"/>
    <property type="match status" value="1"/>
</dbReference>
<evidence type="ECO:0000256" key="5">
    <source>
        <dbReference type="ARBA" id="ARBA00022759"/>
    </source>
</evidence>
<keyword evidence="7" id="KW-0460">Magnesium</keyword>
<accession>A0A1R3IQD5</accession>
<dbReference type="GO" id="GO:0030422">
    <property type="term" value="P:siRNA processing"/>
    <property type="evidence" value="ECO:0007669"/>
    <property type="project" value="TreeGrafter"/>
</dbReference>
<evidence type="ECO:0000259" key="9">
    <source>
        <dbReference type="PROSITE" id="PS50142"/>
    </source>
</evidence>
<dbReference type="SMART" id="SM00535">
    <property type="entry name" value="RIBOc"/>
    <property type="match status" value="1"/>
</dbReference>
<dbReference type="PANTHER" id="PTHR14950">
    <property type="entry name" value="DICER-RELATED"/>
    <property type="match status" value="1"/>
</dbReference>
<dbReference type="SUPFAM" id="SSF52540">
    <property type="entry name" value="P-loop containing nucleoside triphosphate hydrolases"/>
    <property type="match status" value="1"/>
</dbReference>
<dbReference type="FunFam" id="1.10.1520.10:FF:000004">
    <property type="entry name" value="Endoribonuclease dicer-like 1"/>
    <property type="match status" value="1"/>
</dbReference>
<comment type="cofactor">
    <cofactor evidence="1">
        <name>Mn(2+)</name>
        <dbReference type="ChEBI" id="CHEBI:29035"/>
    </cofactor>
</comment>